<feature type="transmembrane region" description="Helical" evidence="1">
    <location>
        <begin position="78"/>
        <end position="101"/>
    </location>
</feature>
<protein>
    <submittedName>
        <fullName evidence="2">Uncharacterized protein</fullName>
    </submittedName>
</protein>
<dbReference type="AlphaFoldDB" id="A0A0L0DGI1"/>
<evidence type="ECO:0000256" key="1">
    <source>
        <dbReference type="SAM" id="Phobius"/>
    </source>
</evidence>
<reference evidence="2 3" key="1">
    <citation type="submission" date="2010-05" db="EMBL/GenBank/DDBJ databases">
        <title>The Genome Sequence of Thecamonas trahens ATCC 50062.</title>
        <authorList>
            <consortium name="The Broad Institute Genome Sequencing Platform"/>
            <person name="Russ C."/>
            <person name="Cuomo C."/>
            <person name="Shea T."/>
            <person name="Young S.K."/>
            <person name="Zeng Q."/>
            <person name="Koehrsen M."/>
            <person name="Haas B."/>
            <person name="Borodovsky M."/>
            <person name="Guigo R."/>
            <person name="Alvarado L."/>
            <person name="Berlin A."/>
            <person name="Bochicchio J."/>
            <person name="Borenstein D."/>
            <person name="Chapman S."/>
            <person name="Chen Z."/>
            <person name="Freedman E."/>
            <person name="Gellesch M."/>
            <person name="Goldberg J."/>
            <person name="Griggs A."/>
            <person name="Gujja S."/>
            <person name="Heilman E."/>
            <person name="Heiman D."/>
            <person name="Hepburn T."/>
            <person name="Howarth C."/>
            <person name="Jen D."/>
            <person name="Larson L."/>
            <person name="Mehta T."/>
            <person name="Park D."/>
            <person name="Pearson M."/>
            <person name="Roberts A."/>
            <person name="Saif S."/>
            <person name="Shenoy N."/>
            <person name="Sisk P."/>
            <person name="Stolte C."/>
            <person name="Sykes S."/>
            <person name="Thomson T."/>
            <person name="Walk T."/>
            <person name="White J."/>
            <person name="Yandava C."/>
            <person name="Burger G."/>
            <person name="Gray M.W."/>
            <person name="Holland P.W.H."/>
            <person name="King N."/>
            <person name="Lang F.B.F."/>
            <person name="Roger A.J."/>
            <person name="Ruiz-Trillo I."/>
            <person name="Lander E."/>
            <person name="Nusbaum C."/>
        </authorList>
    </citation>
    <scope>NUCLEOTIDE SEQUENCE [LARGE SCALE GENOMIC DNA]</scope>
    <source>
        <strain evidence="2 3">ATCC 50062</strain>
    </source>
</reference>
<name>A0A0L0DGI1_THETB</name>
<feature type="transmembrane region" description="Helical" evidence="1">
    <location>
        <begin position="53"/>
        <end position="71"/>
    </location>
</feature>
<keyword evidence="1" id="KW-1133">Transmembrane helix</keyword>
<proteinExistence type="predicted"/>
<keyword evidence="3" id="KW-1185">Reference proteome</keyword>
<gene>
    <name evidence="2" type="ORF">AMSG_11991</name>
</gene>
<evidence type="ECO:0000313" key="2">
    <source>
        <dbReference type="EMBL" id="KNC51226.1"/>
    </source>
</evidence>
<dbReference type="RefSeq" id="XP_013756442.1">
    <property type="nucleotide sequence ID" value="XM_013900988.1"/>
</dbReference>
<sequence length="176" mass="19207">MELRVFVFLVFLAYGSGTLGGLANALVQAAFELVGLNKVMGVTLNPLHPYKVAWLYNKMVWGGMWGAVHLIPFTWPHYLIRSIFFGLIVSTVHCAIVFPAQDGGLFASKYGDAAFVIVYITDAAWAIVSGIAFFTLRKWFFKERAPSTAFAYTGASYGAAGTESINRVSAVDPLLP</sequence>
<feature type="transmembrane region" description="Helical" evidence="1">
    <location>
        <begin position="113"/>
        <end position="136"/>
    </location>
</feature>
<keyword evidence="1" id="KW-0472">Membrane</keyword>
<dbReference type="OrthoDB" id="2017986at2759"/>
<dbReference type="EMBL" id="GL349465">
    <property type="protein sequence ID" value="KNC51226.1"/>
    <property type="molecule type" value="Genomic_DNA"/>
</dbReference>
<dbReference type="GeneID" id="25569906"/>
<accession>A0A0L0DGI1</accession>
<evidence type="ECO:0000313" key="3">
    <source>
        <dbReference type="Proteomes" id="UP000054408"/>
    </source>
</evidence>
<keyword evidence="1" id="KW-0812">Transmembrane</keyword>
<dbReference type="Proteomes" id="UP000054408">
    <property type="component" value="Unassembled WGS sequence"/>
</dbReference>
<organism evidence="2 3">
    <name type="scientific">Thecamonas trahens ATCC 50062</name>
    <dbReference type="NCBI Taxonomy" id="461836"/>
    <lineage>
        <taxon>Eukaryota</taxon>
        <taxon>Apusozoa</taxon>
        <taxon>Apusomonadida</taxon>
        <taxon>Apusomonadidae</taxon>
        <taxon>Thecamonas</taxon>
    </lineage>
</organism>